<sequence>MKKHPIAIVIQTQNPPNLTFMDNIEQNNEISTIVSTTKDESRILKSDTKYRFGKTNKNINQI</sequence>
<dbReference type="AlphaFoldDB" id="A0A9X7B5Q1"/>
<evidence type="ECO:0000313" key="1">
    <source>
        <dbReference type="EMBL" id="PFV00292.1"/>
    </source>
</evidence>
<accession>A0A9X7B5Q1</accession>
<organism evidence="1 2">
    <name type="scientific">Bacillus cereus</name>
    <dbReference type="NCBI Taxonomy" id="1396"/>
    <lineage>
        <taxon>Bacteria</taxon>
        <taxon>Bacillati</taxon>
        <taxon>Bacillota</taxon>
        <taxon>Bacilli</taxon>
        <taxon>Bacillales</taxon>
        <taxon>Bacillaceae</taxon>
        <taxon>Bacillus</taxon>
        <taxon>Bacillus cereus group</taxon>
    </lineage>
</organism>
<protein>
    <submittedName>
        <fullName evidence="1">Uncharacterized protein</fullName>
    </submittedName>
</protein>
<gene>
    <name evidence="1" type="ORF">COK98_31445</name>
</gene>
<proteinExistence type="predicted"/>
<comment type="caution">
    <text evidence="1">The sequence shown here is derived from an EMBL/GenBank/DDBJ whole genome shotgun (WGS) entry which is preliminary data.</text>
</comment>
<dbReference type="EMBL" id="NVDQ01000068">
    <property type="protein sequence ID" value="PFV00292.1"/>
    <property type="molecule type" value="Genomic_DNA"/>
</dbReference>
<name>A0A9X7B5Q1_BACCE</name>
<reference evidence="1 2" key="1">
    <citation type="submission" date="2017-09" db="EMBL/GenBank/DDBJ databases">
        <title>Large-scale bioinformatics analysis of Bacillus genomes uncovers conserved roles of natural products in bacterial physiology.</title>
        <authorList>
            <consortium name="Agbiome Team Llc"/>
            <person name="Bleich R.M."/>
            <person name="Grubbs K.J."/>
            <person name="Santa Maria K.C."/>
            <person name="Allen S.E."/>
            <person name="Farag S."/>
            <person name="Shank E.A."/>
            <person name="Bowers A."/>
        </authorList>
    </citation>
    <scope>NUCLEOTIDE SEQUENCE [LARGE SCALE GENOMIC DNA]</scope>
    <source>
        <strain evidence="1 2">AFS060282</strain>
    </source>
</reference>
<dbReference type="Proteomes" id="UP000226257">
    <property type="component" value="Unassembled WGS sequence"/>
</dbReference>
<evidence type="ECO:0000313" key="2">
    <source>
        <dbReference type="Proteomes" id="UP000226257"/>
    </source>
</evidence>